<dbReference type="InterPro" id="IPR013762">
    <property type="entry name" value="Integrase-like_cat_sf"/>
</dbReference>
<evidence type="ECO:0000313" key="6">
    <source>
        <dbReference type="EMBL" id="GGE19398.1"/>
    </source>
</evidence>
<dbReference type="InterPro" id="IPR038488">
    <property type="entry name" value="Integrase_DNA-bd_sf"/>
</dbReference>
<dbReference type="PANTHER" id="PTHR30629:SF2">
    <property type="entry name" value="PROPHAGE INTEGRASE INTS-RELATED"/>
    <property type="match status" value="1"/>
</dbReference>
<evidence type="ECO:0000256" key="3">
    <source>
        <dbReference type="ARBA" id="ARBA00023125"/>
    </source>
</evidence>
<dbReference type="Gene3D" id="1.10.150.130">
    <property type="match status" value="1"/>
</dbReference>
<evidence type="ECO:0000313" key="7">
    <source>
        <dbReference type="Proteomes" id="UP000635071"/>
    </source>
</evidence>
<dbReference type="Pfam" id="PF14659">
    <property type="entry name" value="Phage_int_SAM_3"/>
    <property type="match status" value="1"/>
</dbReference>
<name>A0A916ZZ08_9SPHN</name>
<dbReference type="InterPro" id="IPR050808">
    <property type="entry name" value="Phage_Integrase"/>
</dbReference>
<accession>A0A916ZZ08</accession>
<dbReference type="CDD" id="cd00796">
    <property type="entry name" value="INT_Rci_Hp1_C"/>
    <property type="match status" value="1"/>
</dbReference>
<keyword evidence="4" id="KW-0233">DNA recombination</keyword>
<protein>
    <submittedName>
        <fullName evidence="6">Integrase</fullName>
    </submittedName>
</protein>
<dbReference type="SUPFAM" id="SSF56349">
    <property type="entry name" value="DNA breaking-rejoining enzymes"/>
    <property type="match status" value="1"/>
</dbReference>
<dbReference type="InterPro" id="IPR002104">
    <property type="entry name" value="Integrase_catalytic"/>
</dbReference>
<reference evidence="6" key="1">
    <citation type="journal article" date="2014" name="Int. J. Syst. Evol. Microbiol.">
        <title>Complete genome sequence of Corynebacterium casei LMG S-19264T (=DSM 44701T), isolated from a smear-ripened cheese.</title>
        <authorList>
            <consortium name="US DOE Joint Genome Institute (JGI-PGF)"/>
            <person name="Walter F."/>
            <person name="Albersmeier A."/>
            <person name="Kalinowski J."/>
            <person name="Ruckert C."/>
        </authorList>
    </citation>
    <scope>NUCLEOTIDE SEQUENCE</scope>
    <source>
        <strain evidence="6">CGMCC 1.15519</strain>
    </source>
</reference>
<proteinExistence type="inferred from homology"/>
<dbReference type="PROSITE" id="PS51898">
    <property type="entry name" value="TYR_RECOMBINASE"/>
    <property type="match status" value="1"/>
</dbReference>
<dbReference type="PANTHER" id="PTHR30629">
    <property type="entry name" value="PROPHAGE INTEGRASE"/>
    <property type="match status" value="1"/>
</dbReference>
<dbReference type="Gene3D" id="3.30.160.390">
    <property type="entry name" value="Integrase, DNA-binding domain"/>
    <property type="match status" value="1"/>
</dbReference>
<dbReference type="InterPro" id="IPR025166">
    <property type="entry name" value="Integrase_DNA_bind_dom"/>
</dbReference>
<evidence type="ECO:0000256" key="1">
    <source>
        <dbReference type="ARBA" id="ARBA00008857"/>
    </source>
</evidence>
<keyword evidence="2" id="KW-0229">DNA integration</keyword>
<dbReference type="InterPro" id="IPR010998">
    <property type="entry name" value="Integrase_recombinase_N"/>
</dbReference>
<dbReference type="GO" id="GO:0006310">
    <property type="term" value="P:DNA recombination"/>
    <property type="evidence" value="ECO:0007669"/>
    <property type="project" value="UniProtKB-KW"/>
</dbReference>
<dbReference type="EMBL" id="BMJM01000012">
    <property type="protein sequence ID" value="GGE19398.1"/>
    <property type="molecule type" value="Genomic_DNA"/>
</dbReference>
<dbReference type="Pfam" id="PF13356">
    <property type="entry name" value="Arm-DNA-bind_3"/>
    <property type="match status" value="1"/>
</dbReference>
<reference evidence="6" key="2">
    <citation type="submission" date="2020-09" db="EMBL/GenBank/DDBJ databases">
        <authorList>
            <person name="Sun Q."/>
            <person name="Zhou Y."/>
        </authorList>
    </citation>
    <scope>NUCLEOTIDE SEQUENCE</scope>
    <source>
        <strain evidence="6">CGMCC 1.15519</strain>
    </source>
</reference>
<keyword evidence="3" id="KW-0238">DNA-binding</keyword>
<dbReference type="Pfam" id="PF00589">
    <property type="entry name" value="Phage_integrase"/>
    <property type="match status" value="1"/>
</dbReference>
<organism evidence="6 7">
    <name type="scientific">Sandarakinorhabdus glacialis</name>
    <dbReference type="NCBI Taxonomy" id="1614636"/>
    <lineage>
        <taxon>Bacteria</taxon>
        <taxon>Pseudomonadati</taxon>
        <taxon>Pseudomonadota</taxon>
        <taxon>Alphaproteobacteria</taxon>
        <taxon>Sphingomonadales</taxon>
        <taxon>Sphingosinicellaceae</taxon>
        <taxon>Sandarakinorhabdus</taxon>
    </lineage>
</organism>
<gene>
    <name evidence="6" type="ORF">GCM10011529_27420</name>
</gene>
<keyword evidence="7" id="KW-1185">Reference proteome</keyword>
<dbReference type="InterPro" id="IPR004107">
    <property type="entry name" value="Integrase_SAM-like_N"/>
</dbReference>
<dbReference type="Gene3D" id="1.10.443.10">
    <property type="entry name" value="Intergrase catalytic core"/>
    <property type="match status" value="1"/>
</dbReference>
<comment type="similarity">
    <text evidence="1">Belongs to the 'phage' integrase family.</text>
</comment>
<evidence type="ECO:0000256" key="2">
    <source>
        <dbReference type="ARBA" id="ARBA00022908"/>
    </source>
</evidence>
<feature type="domain" description="Tyr recombinase" evidence="5">
    <location>
        <begin position="213"/>
        <end position="390"/>
    </location>
</feature>
<dbReference type="GO" id="GO:0015074">
    <property type="term" value="P:DNA integration"/>
    <property type="evidence" value="ECO:0007669"/>
    <property type="project" value="UniProtKB-KW"/>
</dbReference>
<evidence type="ECO:0000259" key="5">
    <source>
        <dbReference type="PROSITE" id="PS51898"/>
    </source>
</evidence>
<dbReference type="GO" id="GO:0003677">
    <property type="term" value="F:DNA binding"/>
    <property type="evidence" value="ECO:0007669"/>
    <property type="project" value="UniProtKB-KW"/>
</dbReference>
<dbReference type="AlphaFoldDB" id="A0A916ZZ08"/>
<comment type="caution">
    <text evidence="6">The sequence shown here is derived from an EMBL/GenBank/DDBJ whole genome shotgun (WGS) entry which is preliminary data.</text>
</comment>
<dbReference type="InterPro" id="IPR011010">
    <property type="entry name" value="DNA_brk_join_enz"/>
</dbReference>
<evidence type="ECO:0000256" key="4">
    <source>
        <dbReference type="ARBA" id="ARBA00023172"/>
    </source>
</evidence>
<dbReference type="Proteomes" id="UP000635071">
    <property type="component" value="Unassembled WGS sequence"/>
</dbReference>
<sequence>MLLIRYLEARRGRTVKMKLTVRSIEGIQPAAKDVVVWDNEIAGFGLKVTPAGKRTFLLFYRTRDGQQRKPSIGSWPAVRPEAARATARQWLSEVAKGSDPSALRQEGRAAPTIHDLCERYMLEHAGIRKKDSSIRNDRRLIDSHILPAIGSKKVAAVTRAHVSALHHSISSTPYEANRCLALLSKMFSLAERWGLRPDHSNPAKNIDRYREEKRERFLTSDEVMRLWGVLHSPDVQAVPTSAIAAIKLLMLTGRRLGEVLALEWAWINFNSKMLSLPDTKTGAFKVPLGDETLALLTELKASPAADAVYVIPGRSGSKPLVNLQKPWRKIRDLAALDEVRLHDLRHTYASVAASLGLSLPMIGKLLGHTQAATTARYAHLADDPVKLAANLVGGAFVKMTSQ</sequence>